<dbReference type="OrthoDB" id="10262026at2759"/>
<dbReference type="PANTHER" id="PTHR12558:SF10">
    <property type="entry name" value="CELL DIVISION CYCLE PROTEIN 23 HOMOLOG"/>
    <property type="match status" value="1"/>
</dbReference>
<evidence type="ECO:0000259" key="9">
    <source>
        <dbReference type="Pfam" id="PF04049"/>
    </source>
</evidence>
<evidence type="ECO:0000256" key="4">
    <source>
        <dbReference type="ARBA" id="ARBA00022786"/>
    </source>
</evidence>
<evidence type="ECO:0000256" key="2">
    <source>
        <dbReference type="ARBA" id="ARBA00022737"/>
    </source>
</evidence>
<gene>
    <name evidence="10" type="ORF">CDD82_7982</name>
</gene>
<feature type="compositionally biased region" description="Low complexity" evidence="8">
    <location>
        <begin position="119"/>
        <end position="136"/>
    </location>
</feature>
<dbReference type="Pfam" id="PF04049">
    <property type="entry name" value="ANAPC8"/>
    <property type="match status" value="1"/>
</dbReference>
<dbReference type="Gene3D" id="1.25.40.10">
    <property type="entry name" value="Tetratricopeptide repeat domain"/>
    <property type="match status" value="2"/>
</dbReference>
<dbReference type="InterPro" id="IPR019734">
    <property type="entry name" value="TPR_rpt"/>
</dbReference>
<protein>
    <recommendedName>
        <fullName evidence="9">Cdc23 domain-containing protein</fullName>
    </recommendedName>
</protein>
<dbReference type="GO" id="GO:0016567">
    <property type="term" value="P:protein ubiquitination"/>
    <property type="evidence" value="ECO:0007669"/>
    <property type="project" value="TreeGrafter"/>
</dbReference>
<keyword evidence="1" id="KW-0132">Cell division</keyword>
<organism evidence="10 11">
    <name type="scientific">Ophiocordyceps australis</name>
    <dbReference type="NCBI Taxonomy" id="1399860"/>
    <lineage>
        <taxon>Eukaryota</taxon>
        <taxon>Fungi</taxon>
        <taxon>Dikarya</taxon>
        <taxon>Ascomycota</taxon>
        <taxon>Pezizomycotina</taxon>
        <taxon>Sordariomycetes</taxon>
        <taxon>Hypocreomycetidae</taxon>
        <taxon>Hypocreales</taxon>
        <taxon>Ophiocordycipitaceae</taxon>
        <taxon>Ophiocordyceps</taxon>
    </lineage>
</organism>
<name>A0A2C5YN23_9HYPO</name>
<feature type="region of interest" description="Disordered" evidence="8">
    <location>
        <begin position="119"/>
        <end position="157"/>
    </location>
</feature>
<evidence type="ECO:0000256" key="1">
    <source>
        <dbReference type="ARBA" id="ARBA00022618"/>
    </source>
</evidence>
<dbReference type="SMART" id="SM00028">
    <property type="entry name" value="TPR"/>
    <property type="match status" value="6"/>
</dbReference>
<dbReference type="Proteomes" id="UP000224854">
    <property type="component" value="Unassembled WGS sequence"/>
</dbReference>
<comment type="caution">
    <text evidence="10">The sequence shown here is derived from an EMBL/GenBank/DDBJ whole genome shotgun (WGS) entry which is preliminary data.</text>
</comment>
<feature type="repeat" description="TPR" evidence="7">
    <location>
        <begin position="426"/>
        <end position="459"/>
    </location>
</feature>
<evidence type="ECO:0000256" key="7">
    <source>
        <dbReference type="PROSITE-ProRule" id="PRU00339"/>
    </source>
</evidence>
<proteinExistence type="predicted"/>
<evidence type="ECO:0000313" key="10">
    <source>
        <dbReference type="EMBL" id="PHH69116.1"/>
    </source>
</evidence>
<keyword evidence="11" id="KW-1185">Reference proteome</keyword>
<dbReference type="GO" id="GO:0045842">
    <property type="term" value="P:positive regulation of mitotic metaphase/anaphase transition"/>
    <property type="evidence" value="ECO:0007669"/>
    <property type="project" value="TreeGrafter"/>
</dbReference>
<sequence length="687" mass="76136">MPLTPQEVAQLRIALQDAVVKCSERCLYQSAKWAAELLNALPEADTRDAEGDADLYSGYMSPLISPNSDPEEAALEAQEVGKYLLAKSFFDCKEFDRCAAVFLPETLLSAVLESHTVDPTPAATTTTATTSTSTSTQKDKAKAKAPDADPSLSSKRPLPRISQKSLFIALYAKFMSGEKSKYEESEMVMGPQDVGTVVNKQLLPVGRYLAAWFAERTNDDGDSPANQGWLEYLYGMVLAKEKNDAKALELLIRSVHKIPMNWGCWLEMASLISRVEELNKVLKHCPQNIVAFMFHLHMALELYQQSSSLAVNLEKLLCIFPTSSFLLSCNALLAYHAKDLIAAEQQFSQLLALHPHRLDSLDHYSNILYILNRRPKLAFLAQLCSSVDKFRPESCVVIGNYYSLLSMHEKAVQFFRRALTLDRTCLSAWTLMGHEYVELKNTHAAIESYRRAVDVNRRDYRAWYGLGQTYEMLEMHAYALWYYKKAAGLRPWDGKMWLAVGTCMQKMGRERDGIKALKRALLADTYYDAGSSLGCGRNIFGAYKPTGCMDPEILLQIAVMYDQVGDEDEAKAYMELCVAQEVGSNSMAAADGSPGESAMARNDSPGGSDDYDNNGGSGDEGTGVTPATSKARIWLARHAMRTADYVTANRLATELCQDGVEVEEAKALVREIRSILDSTSAGFDSTG</sequence>
<evidence type="ECO:0000256" key="8">
    <source>
        <dbReference type="SAM" id="MobiDB-lite"/>
    </source>
</evidence>
<dbReference type="Pfam" id="PF13181">
    <property type="entry name" value="TPR_8"/>
    <property type="match status" value="2"/>
</dbReference>
<dbReference type="Pfam" id="PF13414">
    <property type="entry name" value="TPR_11"/>
    <property type="match status" value="1"/>
</dbReference>
<feature type="repeat" description="TPR" evidence="7">
    <location>
        <begin position="392"/>
        <end position="425"/>
    </location>
</feature>
<evidence type="ECO:0000313" key="11">
    <source>
        <dbReference type="Proteomes" id="UP000224854"/>
    </source>
</evidence>
<dbReference type="InterPro" id="IPR011990">
    <property type="entry name" value="TPR-like_helical_dom_sf"/>
</dbReference>
<evidence type="ECO:0000256" key="5">
    <source>
        <dbReference type="ARBA" id="ARBA00022803"/>
    </source>
</evidence>
<dbReference type="GO" id="GO:0031145">
    <property type="term" value="P:anaphase-promoting complex-dependent catabolic process"/>
    <property type="evidence" value="ECO:0007669"/>
    <property type="project" value="TreeGrafter"/>
</dbReference>
<dbReference type="SUPFAM" id="SSF48452">
    <property type="entry name" value="TPR-like"/>
    <property type="match status" value="2"/>
</dbReference>
<feature type="compositionally biased region" description="Basic and acidic residues" evidence="8">
    <location>
        <begin position="137"/>
        <end position="147"/>
    </location>
</feature>
<keyword evidence="3" id="KW-0498">Mitosis</keyword>
<dbReference type="AlphaFoldDB" id="A0A2C5YN23"/>
<dbReference type="PANTHER" id="PTHR12558">
    <property type="entry name" value="CELL DIVISION CYCLE 16,23,27"/>
    <property type="match status" value="1"/>
</dbReference>
<dbReference type="InterPro" id="IPR007192">
    <property type="entry name" value="APC8"/>
</dbReference>
<dbReference type="PROSITE" id="PS50005">
    <property type="entry name" value="TPR"/>
    <property type="match status" value="3"/>
</dbReference>
<dbReference type="GO" id="GO:0005680">
    <property type="term" value="C:anaphase-promoting complex"/>
    <property type="evidence" value="ECO:0007669"/>
    <property type="project" value="InterPro"/>
</dbReference>
<keyword evidence="2" id="KW-0677">Repeat</keyword>
<keyword evidence="4" id="KW-0833">Ubl conjugation pathway</keyword>
<evidence type="ECO:0000256" key="3">
    <source>
        <dbReference type="ARBA" id="ARBA00022776"/>
    </source>
</evidence>
<keyword evidence="6" id="KW-0131">Cell cycle</keyword>
<evidence type="ECO:0000256" key="6">
    <source>
        <dbReference type="ARBA" id="ARBA00023306"/>
    </source>
</evidence>
<feature type="region of interest" description="Disordered" evidence="8">
    <location>
        <begin position="587"/>
        <end position="625"/>
    </location>
</feature>
<dbReference type="EMBL" id="NJEU01000995">
    <property type="protein sequence ID" value="PHH69116.1"/>
    <property type="molecule type" value="Genomic_DNA"/>
</dbReference>
<accession>A0A2C5YN23</accession>
<reference evidence="10 11" key="1">
    <citation type="submission" date="2017-06" db="EMBL/GenBank/DDBJ databases">
        <title>Ant-infecting Ophiocordyceps genomes reveal a high diversity of potential behavioral manipulation genes and a possible major role for enterotoxins.</title>
        <authorList>
            <person name="De Bekker C."/>
            <person name="Evans H.C."/>
            <person name="Brachmann A."/>
            <person name="Hughes D.P."/>
        </authorList>
    </citation>
    <scope>NUCLEOTIDE SEQUENCE [LARGE SCALE GENOMIC DNA]</scope>
    <source>
        <strain evidence="10 11">1348a</strain>
    </source>
</reference>
<feature type="repeat" description="TPR" evidence="7">
    <location>
        <begin position="460"/>
        <end position="493"/>
    </location>
</feature>
<dbReference type="GO" id="GO:0051301">
    <property type="term" value="P:cell division"/>
    <property type="evidence" value="ECO:0007669"/>
    <property type="project" value="UniProtKB-KW"/>
</dbReference>
<keyword evidence="5 7" id="KW-0802">TPR repeat</keyword>
<feature type="domain" description="Cdc23" evidence="9">
    <location>
        <begin position="10"/>
        <end position="331"/>
    </location>
</feature>